<dbReference type="PANTHER" id="PTHR13799">
    <property type="entry name" value="NGG1 INTERACTING FACTOR 3"/>
    <property type="match status" value="1"/>
</dbReference>
<evidence type="ECO:0000256" key="2">
    <source>
        <dbReference type="ARBA" id="ARBA00011643"/>
    </source>
</evidence>
<dbReference type="GO" id="GO:0046872">
    <property type="term" value="F:metal ion binding"/>
    <property type="evidence" value="ECO:0007669"/>
    <property type="project" value="UniProtKB-KW"/>
</dbReference>
<comment type="subunit">
    <text evidence="2">Homohexamer.</text>
</comment>
<evidence type="ECO:0000256" key="3">
    <source>
        <dbReference type="ARBA" id="ARBA00022112"/>
    </source>
</evidence>
<evidence type="ECO:0000256" key="6">
    <source>
        <dbReference type="SAM" id="MobiDB-lite"/>
    </source>
</evidence>
<dbReference type="AlphaFoldDB" id="A0A6F8SM84"/>
<dbReference type="EMBL" id="AP022829">
    <property type="protein sequence ID" value="BCA88884.1"/>
    <property type="molecule type" value="Genomic_DNA"/>
</dbReference>
<reference evidence="8" key="1">
    <citation type="journal article" date="2020" name="Microbiol. Resour. Announc.">
        <title>Complete Genome Sequence of Adlercreutzia sp. Strain 8CFCBH1, a Potent Producer of Equol, Isolated from Healthy Japanese Feces.</title>
        <authorList>
            <person name="Ogata Y."/>
            <person name="Sakamoto M."/>
            <person name="Ohkuma M."/>
            <person name="Hattori M."/>
            <person name="Suda W."/>
        </authorList>
    </citation>
    <scope>NUCLEOTIDE SEQUENCE [LARGE SCALE GENOMIC DNA]</scope>
    <source>
        <strain evidence="8">8CFCBH1</strain>
    </source>
</reference>
<feature type="region of interest" description="Disordered" evidence="6">
    <location>
        <begin position="1"/>
        <end position="20"/>
    </location>
</feature>
<dbReference type="InterPro" id="IPR002678">
    <property type="entry name" value="DUF34/NIF3"/>
</dbReference>
<organism evidence="7 8">
    <name type="scientific">Adlercreutzia hattorii</name>
    <dbReference type="NCBI Taxonomy" id="2707299"/>
    <lineage>
        <taxon>Bacteria</taxon>
        <taxon>Bacillati</taxon>
        <taxon>Actinomycetota</taxon>
        <taxon>Coriobacteriia</taxon>
        <taxon>Eggerthellales</taxon>
        <taxon>Eggerthellaceae</taxon>
        <taxon>Adlercreutzia</taxon>
    </lineage>
</organism>
<dbReference type="RefSeq" id="WP_173113292.1">
    <property type="nucleotide sequence ID" value="NZ_AP022829.1"/>
</dbReference>
<name>A0A6F8SM84_9ACTN</name>
<feature type="binding site" evidence="5">
    <location>
        <position position="136"/>
    </location>
    <ligand>
        <name>a divalent metal cation</name>
        <dbReference type="ChEBI" id="CHEBI:60240"/>
        <label>1</label>
    </ligand>
</feature>
<dbReference type="GO" id="GO:0005737">
    <property type="term" value="C:cytoplasm"/>
    <property type="evidence" value="ECO:0007669"/>
    <property type="project" value="TreeGrafter"/>
</dbReference>
<dbReference type="Gene3D" id="3.40.1390.30">
    <property type="entry name" value="NIF3 (NGG1p interacting factor 3)-like"/>
    <property type="match status" value="2"/>
</dbReference>
<comment type="similarity">
    <text evidence="1">Belongs to the GTP cyclohydrolase I type 2/NIF3 family.</text>
</comment>
<feature type="binding site" evidence="5">
    <location>
        <position position="94"/>
    </location>
    <ligand>
        <name>a divalent metal cation</name>
        <dbReference type="ChEBI" id="CHEBI:60240"/>
        <label>1</label>
    </ligand>
</feature>
<protein>
    <recommendedName>
        <fullName evidence="3">GTP cyclohydrolase 1 type 2 homolog</fullName>
    </recommendedName>
</protein>
<accession>A0A6F8SM84</accession>
<keyword evidence="4 5" id="KW-0479">Metal-binding</keyword>
<proteinExistence type="inferred from homology"/>
<gene>
    <name evidence="7" type="ORF">ADCFC_13820</name>
</gene>
<evidence type="ECO:0000313" key="7">
    <source>
        <dbReference type="EMBL" id="BCA88884.1"/>
    </source>
</evidence>
<evidence type="ECO:0000256" key="1">
    <source>
        <dbReference type="ARBA" id="ARBA00006964"/>
    </source>
</evidence>
<dbReference type="Pfam" id="PF01784">
    <property type="entry name" value="DUF34_NIF3"/>
    <property type="match status" value="1"/>
</dbReference>
<dbReference type="KEGG" id="ahat:ADCFC_15030"/>
<evidence type="ECO:0000256" key="4">
    <source>
        <dbReference type="ARBA" id="ARBA00022723"/>
    </source>
</evidence>
<evidence type="ECO:0000256" key="5">
    <source>
        <dbReference type="PIRSR" id="PIRSR602678-1"/>
    </source>
</evidence>
<dbReference type="Proteomes" id="UP000501727">
    <property type="component" value="Chromosome"/>
</dbReference>
<dbReference type="FunFam" id="3.40.1390.30:FF:000001">
    <property type="entry name" value="GTP cyclohydrolase 1 type 2"/>
    <property type="match status" value="1"/>
</dbReference>
<reference evidence="8" key="2">
    <citation type="submission" date="2020-03" db="EMBL/GenBank/DDBJ databases">
        <title>Complete Genome Sequence of Adlercreutzia sp. strain 8CFCBH1 Producing Equol, Isolated from Healthy Japanese Feces.</title>
        <authorList>
            <person name="Ogata Y."/>
            <person name="Sakamoto M."/>
            <person name="Ohkuma M."/>
            <person name="Hattori M."/>
            <person name="Suda W."/>
        </authorList>
    </citation>
    <scope>NUCLEOTIDE SEQUENCE [LARGE SCALE GENOMIC DNA]</scope>
    <source>
        <strain evidence="8">8CFCBH1</strain>
    </source>
</reference>
<dbReference type="PANTHER" id="PTHR13799:SF14">
    <property type="entry name" value="GTP CYCLOHYDROLASE 1 TYPE 2 HOMOLOG"/>
    <property type="match status" value="1"/>
</dbReference>
<feature type="binding site" evidence="5">
    <location>
        <position position="264"/>
    </location>
    <ligand>
        <name>a divalent metal cation</name>
        <dbReference type="ChEBI" id="CHEBI:60240"/>
        <label>1</label>
    </ligand>
</feature>
<sequence length="302" mass="31555">MGLFNKADKASTEALSKRGESHLAPRTFNMTIGGLEKALLKEFPAEDAEKWDRTGLLVGERSLPVTRVAVALDATPAAVAAAAEAGANVLLTHHPAFLEAPDAFAPEASALESPGAVVWAAIRNQVALMDFHTALDVSPAAARVLPGMLGLKFTLRFAEPLEGSRRKGYGQICEVPDNDGEPETLARLAARCMAVFGRAPRVWGAPDAPVRRVVTATGSAASLAPALVAAGVDAVVCGEMKYHTALELAAAHVAVIELGHDVSELPLAAVLAEALARAGVPAEAVTLVDQSENWWTPEAVRV</sequence>
<dbReference type="SUPFAM" id="SSF102705">
    <property type="entry name" value="NIF3 (NGG1p interacting factor 3)-like"/>
    <property type="match status" value="1"/>
</dbReference>
<feature type="binding site" evidence="5">
    <location>
        <position position="93"/>
    </location>
    <ligand>
        <name>a divalent metal cation</name>
        <dbReference type="ChEBI" id="CHEBI:60240"/>
        <label>1</label>
    </ligand>
</feature>
<feature type="binding site" evidence="5">
    <location>
        <position position="260"/>
    </location>
    <ligand>
        <name>a divalent metal cation</name>
        <dbReference type="ChEBI" id="CHEBI:60240"/>
        <label>1</label>
    </ligand>
</feature>
<dbReference type="InterPro" id="IPR036069">
    <property type="entry name" value="DUF34/NIF3_sf"/>
</dbReference>
<evidence type="ECO:0000313" key="8">
    <source>
        <dbReference type="Proteomes" id="UP000501727"/>
    </source>
</evidence>
<keyword evidence="8" id="KW-1185">Reference proteome</keyword>